<dbReference type="CDD" id="cd05358">
    <property type="entry name" value="GlcDH_SDR_c"/>
    <property type="match status" value="1"/>
</dbReference>
<dbReference type="GO" id="GO:0047934">
    <property type="term" value="F:glucose 1-dehydrogenase (NAD+) activity"/>
    <property type="evidence" value="ECO:0007669"/>
    <property type="project" value="RHEA"/>
</dbReference>
<dbReference type="GeneID" id="87615494"/>
<evidence type="ECO:0000313" key="7">
    <source>
        <dbReference type="EMBL" id="RVT67331.1"/>
    </source>
</evidence>
<gene>
    <name evidence="7" type="ORF">EM808_02300</name>
</gene>
<dbReference type="AlphaFoldDB" id="A0A3S2TWF8"/>
<evidence type="ECO:0000256" key="4">
    <source>
        <dbReference type="ARBA" id="ARBA00024389"/>
    </source>
</evidence>
<protein>
    <recommendedName>
        <fullName evidence="4">glucose 1-dehydrogenase [NAD(P)(+)]</fullName>
        <ecNumber evidence="4">1.1.1.47</ecNumber>
    </recommendedName>
</protein>
<dbReference type="PANTHER" id="PTHR42879:SF2">
    <property type="entry name" value="3-OXOACYL-[ACYL-CARRIER-PROTEIN] REDUCTASE FABG"/>
    <property type="match status" value="1"/>
</dbReference>
<dbReference type="Gene3D" id="3.40.50.720">
    <property type="entry name" value="NAD(P)-binding Rossmann-like Domain"/>
    <property type="match status" value="1"/>
</dbReference>
<evidence type="ECO:0000256" key="3">
    <source>
        <dbReference type="ARBA" id="ARBA00023002"/>
    </source>
</evidence>
<dbReference type="FunFam" id="3.40.50.720:FF:000248">
    <property type="entry name" value="Glucose 1-dehydrogenase"/>
    <property type="match status" value="1"/>
</dbReference>
<comment type="catalytic activity">
    <reaction evidence="5">
        <text>D-glucose + NADP(+) = D-glucono-1,5-lactone + NADPH + H(+)</text>
        <dbReference type="Rhea" id="RHEA:14405"/>
        <dbReference type="ChEBI" id="CHEBI:4167"/>
        <dbReference type="ChEBI" id="CHEBI:15378"/>
        <dbReference type="ChEBI" id="CHEBI:16217"/>
        <dbReference type="ChEBI" id="CHEBI:57783"/>
        <dbReference type="ChEBI" id="CHEBI:58349"/>
        <dbReference type="EC" id="1.1.1.47"/>
    </reaction>
</comment>
<keyword evidence="8" id="KW-1185">Reference proteome</keyword>
<dbReference type="InterPro" id="IPR020904">
    <property type="entry name" value="Sc_DH/Rdtase_CS"/>
</dbReference>
<keyword evidence="3 7" id="KW-0560">Oxidoreductase</keyword>
<dbReference type="PRINTS" id="PR00080">
    <property type="entry name" value="SDRFAMILY"/>
</dbReference>
<dbReference type="PROSITE" id="PS00061">
    <property type="entry name" value="ADH_SHORT"/>
    <property type="match status" value="1"/>
</dbReference>
<comment type="caution">
    <text evidence="7">The sequence shown here is derived from an EMBL/GenBank/DDBJ whole genome shotgun (WGS) entry which is preliminary data.</text>
</comment>
<evidence type="ECO:0000256" key="6">
    <source>
        <dbReference type="ARBA" id="ARBA00048831"/>
    </source>
</evidence>
<comment type="subunit">
    <text evidence="2">Homotetramer.</text>
</comment>
<accession>A0A3S2TWF8</accession>
<dbReference type="SUPFAM" id="SSF51735">
    <property type="entry name" value="NAD(P)-binding Rossmann-fold domains"/>
    <property type="match status" value="1"/>
</dbReference>
<comment type="similarity">
    <text evidence="1">Belongs to the short-chain dehydrogenases/reductases (SDR) family.</text>
</comment>
<dbReference type="InterPro" id="IPR050259">
    <property type="entry name" value="SDR"/>
</dbReference>
<dbReference type="RefSeq" id="WP_127735227.1">
    <property type="nucleotide sequence ID" value="NZ_CAJCKN010000015.1"/>
</dbReference>
<reference evidence="7 8" key="1">
    <citation type="submission" date="2019-01" db="EMBL/GenBank/DDBJ databases">
        <title>Bacillus sp. M5HDSG1-1, whole genome shotgun sequence.</title>
        <authorList>
            <person name="Tuo L."/>
        </authorList>
    </citation>
    <scope>NUCLEOTIDE SEQUENCE [LARGE SCALE GENOMIC DNA]</scope>
    <source>
        <strain evidence="7 8">M5HDSG1-1</strain>
    </source>
</reference>
<organism evidence="7 8">
    <name type="scientific">Niallia taxi</name>
    <dbReference type="NCBI Taxonomy" id="2499688"/>
    <lineage>
        <taxon>Bacteria</taxon>
        <taxon>Bacillati</taxon>
        <taxon>Bacillota</taxon>
        <taxon>Bacilli</taxon>
        <taxon>Bacillales</taxon>
        <taxon>Bacillaceae</taxon>
        <taxon>Niallia</taxon>
    </lineage>
</organism>
<dbReference type="NCBIfam" id="NF006493">
    <property type="entry name" value="PRK08936.1"/>
    <property type="match status" value="1"/>
</dbReference>
<evidence type="ECO:0000256" key="1">
    <source>
        <dbReference type="ARBA" id="ARBA00006484"/>
    </source>
</evidence>
<dbReference type="GO" id="GO:0032787">
    <property type="term" value="P:monocarboxylic acid metabolic process"/>
    <property type="evidence" value="ECO:0007669"/>
    <property type="project" value="UniProtKB-ARBA"/>
</dbReference>
<dbReference type="InterPro" id="IPR002347">
    <property type="entry name" value="SDR_fam"/>
</dbReference>
<evidence type="ECO:0000313" key="8">
    <source>
        <dbReference type="Proteomes" id="UP000288024"/>
    </source>
</evidence>
<dbReference type="EC" id="1.1.1.47" evidence="4"/>
<proteinExistence type="inferred from homology"/>
<dbReference type="InterPro" id="IPR036291">
    <property type="entry name" value="NAD(P)-bd_dom_sf"/>
</dbReference>
<comment type="catalytic activity">
    <reaction evidence="6">
        <text>D-glucose + NAD(+) = D-glucono-1,5-lactone + NADH + H(+)</text>
        <dbReference type="Rhea" id="RHEA:14293"/>
        <dbReference type="ChEBI" id="CHEBI:4167"/>
        <dbReference type="ChEBI" id="CHEBI:15378"/>
        <dbReference type="ChEBI" id="CHEBI:16217"/>
        <dbReference type="ChEBI" id="CHEBI:57540"/>
        <dbReference type="ChEBI" id="CHEBI:57945"/>
        <dbReference type="EC" id="1.1.1.47"/>
    </reaction>
</comment>
<name>A0A3S2TWF8_9BACI</name>
<sequence length="261" mass="28065">MYTDLKGKVVAITGASTGLGRAMAVRFGQEGAKVVINYFSGEEEAMSVKKEVEEAGGQSIIIQGDVTKEQDVINIVETAVKNFGKLDIMINNAGIENPAPSHEMTLENWEKVIGTNLTGAFLGSREALKYFVENDVKGNVINMSSVHEMIPWPTFVHYAASKGGVKLMTETLALEYAPKGIRVNNIGPGAINTPINAEKFADPKQRKDVESMIPLGYIGKPEQIAAVAAWLASDESSYVTGITLFADGGMTKYPSFQAGRG</sequence>
<dbReference type="GO" id="GO:0047935">
    <property type="term" value="F:glucose 1-dehydrogenase (NADP+) activity"/>
    <property type="evidence" value="ECO:0007669"/>
    <property type="project" value="RHEA"/>
</dbReference>
<dbReference type="Pfam" id="PF13561">
    <property type="entry name" value="adh_short_C2"/>
    <property type="match status" value="1"/>
</dbReference>
<dbReference type="PANTHER" id="PTHR42879">
    <property type="entry name" value="3-OXOACYL-(ACYL-CARRIER-PROTEIN) REDUCTASE"/>
    <property type="match status" value="1"/>
</dbReference>
<dbReference type="EMBL" id="RZTZ01000001">
    <property type="protein sequence ID" value="RVT67331.1"/>
    <property type="molecule type" value="Genomic_DNA"/>
</dbReference>
<dbReference type="Proteomes" id="UP000288024">
    <property type="component" value="Unassembled WGS sequence"/>
</dbReference>
<evidence type="ECO:0000256" key="2">
    <source>
        <dbReference type="ARBA" id="ARBA00011881"/>
    </source>
</evidence>
<dbReference type="NCBIfam" id="NF005559">
    <property type="entry name" value="PRK07231.1"/>
    <property type="match status" value="1"/>
</dbReference>
<evidence type="ECO:0000256" key="5">
    <source>
        <dbReference type="ARBA" id="ARBA00047555"/>
    </source>
</evidence>
<dbReference type="PRINTS" id="PR00081">
    <property type="entry name" value="GDHRDH"/>
</dbReference>